<accession>A0A518CNM0</accession>
<evidence type="ECO:0000256" key="11">
    <source>
        <dbReference type="RuleBase" id="RU003783"/>
    </source>
</evidence>
<dbReference type="PANTHER" id="PTHR11088:SF60">
    <property type="entry name" value="TRNA DIMETHYLALLYLTRANSFERASE"/>
    <property type="match status" value="1"/>
</dbReference>
<feature type="binding site" evidence="10">
    <location>
        <begin position="23"/>
        <end position="30"/>
    </location>
    <ligand>
        <name>ATP</name>
        <dbReference type="ChEBI" id="CHEBI:30616"/>
    </ligand>
</feature>
<evidence type="ECO:0000256" key="5">
    <source>
        <dbReference type="ARBA" id="ARBA00022694"/>
    </source>
</evidence>
<dbReference type="SUPFAM" id="SSF52540">
    <property type="entry name" value="P-loop containing nucleoside triphosphate hydrolases"/>
    <property type="match status" value="2"/>
</dbReference>
<keyword evidence="15" id="KW-1185">Reference proteome</keyword>
<organism evidence="14 15">
    <name type="scientific">Polystyrenella longa</name>
    <dbReference type="NCBI Taxonomy" id="2528007"/>
    <lineage>
        <taxon>Bacteria</taxon>
        <taxon>Pseudomonadati</taxon>
        <taxon>Planctomycetota</taxon>
        <taxon>Planctomycetia</taxon>
        <taxon>Planctomycetales</taxon>
        <taxon>Planctomycetaceae</taxon>
        <taxon>Polystyrenella</taxon>
    </lineage>
</organism>
<comment type="caution">
    <text evidence="10">Lacks conserved residue(s) required for the propagation of feature annotation.</text>
</comment>
<name>A0A518CNM0_9PLAN</name>
<keyword evidence="5 10" id="KW-0819">tRNA processing</keyword>
<dbReference type="NCBIfam" id="TIGR00174">
    <property type="entry name" value="miaA"/>
    <property type="match status" value="1"/>
</dbReference>
<comment type="subunit">
    <text evidence="10">Monomer.</text>
</comment>
<comment type="similarity">
    <text evidence="3 10 13">Belongs to the IPP transferase family.</text>
</comment>
<keyword evidence="6 10" id="KW-0547">Nucleotide-binding</keyword>
<keyword evidence="8 10" id="KW-0460">Magnesium</keyword>
<dbReference type="AlphaFoldDB" id="A0A518CNM0"/>
<feature type="binding site" evidence="10">
    <location>
        <begin position="25"/>
        <end position="30"/>
    </location>
    <ligand>
        <name>substrate</name>
    </ligand>
</feature>
<protein>
    <recommendedName>
        <fullName evidence="10">tRNA dimethylallyltransferase</fullName>
        <ecNumber evidence="10">2.5.1.75</ecNumber>
    </recommendedName>
    <alternativeName>
        <fullName evidence="10">Dimethylallyl diphosphate:tRNA dimethylallyltransferase</fullName>
        <shortName evidence="10">DMAPP:tRNA dimethylallyltransferase</shortName>
        <shortName evidence="10">DMATase</shortName>
    </alternativeName>
    <alternativeName>
        <fullName evidence="10">Isopentenyl-diphosphate:tRNA isopentenyltransferase</fullName>
        <shortName evidence="10">IPP transferase</shortName>
        <shortName evidence="10">IPPT</shortName>
        <shortName evidence="10">IPTase</shortName>
    </alternativeName>
</protein>
<comment type="cofactor">
    <cofactor evidence="1 10">
        <name>Mg(2+)</name>
        <dbReference type="ChEBI" id="CHEBI:18420"/>
    </cofactor>
</comment>
<evidence type="ECO:0000256" key="1">
    <source>
        <dbReference type="ARBA" id="ARBA00001946"/>
    </source>
</evidence>
<dbReference type="Pfam" id="PF01715">
    <property type="entry name" value="IPPT"/>
    <property type="match status" value="1"/>
</dbReference>
<comment type="catalytic activity">
    <reaction evidence="9 10 11">
        <text>adenosine(37) in tRNA + dimethylallyl diphosphate = N(6)-dimethylallyladenosine(37) in tRNA + diphosphate</text>
        <dbReference type="Rhea" id="RHEA:26482"/>
        <dbReference type="Rhea" id="RHEA-COMP:10162"/>
        <dbReference type="Rhea" id="RHEA-COMP:10375"/>
        <dbReference type="ChEBI" id="CHEBI:33019"/>
        <dbReference type="ChEBI" id="CHEBI:57623"/>
        <dbReference type="ChEBI" id="CHEBI:74411"/>
        <dbReference type="ChEBI" id="CHEBI:74415"/>
        <dbReference type="EC" id="2.5.1.75"/>
    </reaction>
</comment>
<dbReference type="HAMAP" id="MF_00185">
    <property type="entry name" value="IPP_trans"/>
    <property type="match status" value="1"/>
</dbReference>
<evidence type="ECO:0000256" key="13">
    <source>
        <dbReference type="RuleBase" id="RU003785"/>
    </source>
</evidence>
<dbReference type="GO" id="GO:0006400">
    <property type="term" value="P:tRNA modification"/>
    <property type="evidence" value="ECO:0007669"/>
    <property type="project" value="TreeGrafter"/>
</dbReference>
<feature type="region of interest" description="Interaction with substrate tRNA" evidence="10">
    <location>
        <begin position="48"/>
        <end position="51"/>
    </location>
</feature>
<dbReference type="InterPro" id="IPR039657">
    <property type="entry name" value="Dimethylallyltransferase"/>
</dbReference>
<evidence type="ECO:0000256" key="3">
    <source>
        <dbReference type="ARBA" id="ARBA00005842"/>
    </source>
</evidence>
<evidence type="ECO:0000256" key="9">
    <source>
        <dbReference type="ARBA" id="ARBA00049563"/>
    </source>
</evidence>
<dbReference type="EMBL" id="CP036281">
    <property type="protein sequence ID" value="QDU80825.1"/>
    <property type="molecule type" value="Genomic_DNA"/>
</dbReference>
<keyword evidence="7 10" id="KW-0067">ATP-binding</keyword>
<evidence type="ECO:0000256" key="2">
    <source>
        <dbReference type="ARBA" id="ARBA00003213"/>
    </source>
</evidence>
<sequence>MILGELMLKIPLEELQQCWFLAGPTASGKSTVAMLLARYLHAEIVALDSMTLYRKMNIGTAKPSPAEQETVPHHLFDIVDPHEEFSVAEYMEAAIRSVNDILDRGRTPLFVGGTGLYLRSLLRGVFAGPDADWDFRRKMDVVVEEEGPIKLHEMLQNVDAEAAGRIHPNDVRRVIRALEVNHVTGQTLSAQHDERPLEESVRPKHIYWLSPSRPWLHDRINRRVEQMMVEGLVEEVQGLMELEPALGRTARQALGYKEIIDALEEGRPLEEAVEQIKIRTRQFAKRQHTWYRNIVECQEVTFTEDESAKEIADRLIARS</sequence>
<feature type="site" description="Interaction with substrate tRNA" evidence="10">
    <location>
        <position position="114"/>
    </location>
</feature>
<evidence type="ECO:0000256" key="12">
    <source>
        <dbReference type="RuleBase" id="RU003784"/>
    </source>
</evidence>
<dbReference type="InterPro" id="IPR027417">
    <property type="entry name" value="P-loop_NTPase"/>
</dbReference>
<dbReference type="PANTHER" id="PTHR11088">
    <property type="entry name" value="TRNA DIMETHYLALLYLTRANSFERASE"/>
    <property type="match status" value="1"/>
</dbReference>
<evidence type="ECO:0000256" key="4">
    <source>
        <dbReference type="ARBA" id="ARBA00022679"/>
    </source>
</evidence>
<evidence type="ECO:0000256" key="7">
    <source>
        <dbReference type="ARBA" id="ARBA00022840"/>
    </source>
</evidence>
<evidence type="ECO:0000256" key="6">
    <source>
        <dbReference type="ARBA" id="ARBA00022741"/>
    </source>
</evidence>
<keyword evidence="4 10" id="KW-0808">Transferase</keyword>
<dbReference type="Gene3D" id="3.40.50.300">
    <property type="entry name" value="P-loop containing nucleotide triphosphate hydrolases"/>
    <property type="match status" value="1"/>
</dbReference>
<dbReference type="GO" id="GO:0052381">
    <property type="term" value="F:tRNA dimethylallyltransferase activity"/>
    <property type="evidence" value="ECO:0007669"/>
    <property type="project" value="UniProtKB-UniRule"/>
</dbReference>
<dbReference type="InterPro" id="IPR018022">
    <property type="entry name" value="IPT"/>
</dbReference>
<comment type="function">
    <text evidence="2 10 12">Catalyzes the transfer of a dimethylallyl group onto the adenine at position 37 in tRNAs that read codons beginning with uridine, leading to the formation of N6-(dimethylallyl)adenosine (i(6)A).</text>
</comment>
<dbReference type="GO" id="GO:0005524">
    <property type="term" value="F:ATP binding"/>
    <property type="evidence" value="ECO:0007669"/>
    <property type="project" value="UniProtKB-UniRule"/>
</dbReference>
<dbReference type="Proteomes" id="UP000317178">
    <property type="component" value="Chromosome"/>
</dbReference>
<dbReference type="Gene3D" id="1.10.20.140">
    <property type="match status" value="1"/>
</dbReference>
<feature type="site" description="Interaction with substrate tRNA" evidence="10">
    <location>
        <position position="136"/>
    </location>
</feature>
<dbReference type="KEGG" id="plon:Pla110_25600"/>
<proteinExistence type="inferred from homology"/>
<evidence type="ECO:0000313" key="14">
    <source>
        <dbReference type="EMBL" id="QDU80825.1"/>
    </source>
</evidence>
<gene>
    <name evidence="10 14" type="primary">miaA</name>
    <name evidence="14" type="ORF">Pla110_25600</name>
</gene>
<dbReference type="EC" id="2.5.1.75" evidence="10"/>
<evidence type="ECO:0000313" key="15">
    <source>
        <dbReference type="Proteomes" id="UP000317178"/>
    </source>
</evidence>
<evidence type="ECO:0000256" key="8">
    <source>
        <dbReference type="ARBA" id="ARBA00022842"/>
    </source>
</evidence>
<evidence type="ECO:0000256" key="10">
    <source>
        <dbReference type="HAMAP-Rule" id="MF_00185"/>
    </source>
</evidence>
<reference evidence="14 15" key="1">
    <citation type="submission" date="2019-02" db="EMBL/GenBank/DDBJ databases">
        <title>Deep-cultivation of Planctomycetes and their phenomic and genomic characterization uncovers novel biology.</title>
        <authorList>
            <person name="Wiegand S."/>
            <person name="Jogler M."/>
            <person name="Boedeker C."/>
            <person name="Pinto D."/>
            <person name="Vollmers J."/>
            <person name="Rivas-Marin E."/>
            <person name="Kohn T."/>
            <person name="Peeters S.H."/>
            <person name="Heuer A."/>
            <person name="Rast P."/>
            <person name="Oberbeckmann S."/>
            <person name="Bunk B."/>
            <person name="Jeske O."/>
            <person name="Meyerdierks A."/>
            <person name="Storesund J.E."/>
            <person name="Kallscheuer N."/>
            <person name="Luecker S."/>
            <person name="Lage O.M."/>
            <person name="Pohl T."/>
            <person name="Merkel B.J."/>
            <person name="Hornburger P."/>
            <person name="Mueller R.-W."/>
            <person name="Bruemmer F."/>
            <person name="Labrenz M."/>
            <person name="Spormann A.M."/>
            <person name="Op den Camp H."/>
            <person name="Overmann J."/>
            <person name="Amann R."/>
            <person name="Jetten M.S.M."/>
            <person name="Mascher T."/>
            <person name="Medema M.H."/>
            <person name="Devos D.P."/>
            <person name="Kaster A.-K."/>
            <person name="Ovreas L."/>
            <person name="Rohde M."/>
            <person name="Galperin M.Y."/>
            <person name="Jogler C."/>
        </authorList>
    </citation>
    <scope>NUCLEOTIDE SEQUENCE [LARGE SCALE GENOMIC DNA]</scope>
    <source>
        <strain evidence="14 15">Pla110</strain>
    </source>
</reference>